<dbReference type="EMBL" id="CP060825">
    <property type="protein sequence ID" value="QNP65932.1"/>
    <property type="molecule type" value="Genomic_DNA"/>
</dbReference>
<keyword evidence="2" id="KW-1185">Reference proteome</keyword>
<gene>
    <name evidence="1" type="ORF">IAG43_25405</name>
</gene>
<evidence type="ECO:0000313" key="1">
    <source>
        <dbReference type="EMBL" id="QNP65932.1"/>
    </source>
</evidence>
<dbReference type="RefSeq" id="WP_187742996.1">
    <property type="nucleotide sequence ID" value="NZ_CP060825.1"/>
</dbReference>
<organism evidence="1 2">
    <name type="scientific">Streptomyces genisteinicus</name>
    <dbReference type="NCBI Taxonomy" id="2768068"/>
    <lineage>
        <taxon>Bacteria</taxon>
        <taxon>Bacillati</taxon>
        <taxon>Actinomycetota</taxon>
        <taxon>Actinomycetes</taxon>
        <taxon>Kitasatosporales</taxon>
        <taxon>Streptomycetaceae</taxon>
        <taxon>Streptomyces</taxon>
    </lineage>
</organism>
<accession>A0A7H0HZG6</accession>
<sequence length="136" mass="14638">MEQQTPRPSDDVWRWQAESARSADASARAACSWVPPVEEELVRAAEASALRRWYPSVSHTCLRFADGPAPWQAGGQGDVRELPGWISFAREDPAGAAVFRVWSGRPFGAAGPELVLTTPRAAAAVEALVRLLAAEG</sequence>
<evidence type="ECO:0000313" key="2">
    <source>
        <dbReference type="Proteomes" id="UP000516230"/>
    </source>
</evidence>
<reference evidence="1 2" key="1">
    <citation type="submission" date="2020-08" db="EMBL/GenBank/DDBJ databases">
        <title>A novel species.</title>
        <authorList>
            <person name="Gao J."/>
        </authorList>
    </citation>
    <scope>NUCLEOTIDE SEQUENCE [LARGE SCALE GENOMIC DNA]</scope>
    <source>
        <strain evidence="1 2">CRPJ-33</strain>
    </source>
</reference>
<dbReference type="AlphaFoldDB" id="A0A7H0HZG6"/>
<dbReference type="Proteomes" id="UP000516230">
    <property type="component" value="Chromosome"/>
</dbReference>
<name>A0A7H0HZG6_9ACTN</name>
<protein>
    <submittedName>
        <fullName evidence="1">Uncharacterized protein</fullName>
    </submittedName>
</protein>
<proteinExistence type="predicted"/>
<dbReference type="KEGG" id="sgj:IAG43_25405"/>